<dbReference type="PIRSF" id="PIRSF000103">
    <property type="entry name" value="HIBADH"/>
    <property type="match status" value="1"/>
</dbReference>
<feature type="active site" evidence="4">
    <location>
        <position position="184"/>
    </location>
</feature>
<dbReference type="InterPro" id="IPR036291">
    <property type="entry name" value="NAD(P)-bd_dom_sf"/>
</dbReference>
<sequence>MSHGDQPAEARPHAVSVGFVGLGNIGLPMARALTGAGHALRVHDLDPQRMQAAEDTGMTAATGGVKDLAGCAVVALAVSDDAATCQILTGDSGLLASLAPGSLVLLHSTLLPATVHRIGQEAQAHGVELVEAPVSGGAERALRGELTVMAGGSEAALTLARPYLEAIATETVHIGPLGAGAVAKLANQLMMFSALAGAYEALDLAKAYGVDAEAVLRAVGSSTGDSWVTREWGFFEDVAAAYDRGGVPRHQRSWSKDLWDVLSIARDVQLPVPYAALLAQTLAQRIERRSAEQN</sequence>
<evidence type="ECO:0000313" key="9">
    <source>
        <dbReference type="Proteomes" id="UP000756710"/>
    </source>
</evidence>
<dbReference type="Gene3D" id="1.10.1040.10">
    <property type="entry name" value="N-(1-d-carboxylethyl)-l-norvaline Dehydrogenase, domain 2"/>
    <property type="match status" value="1"/>
</dbReference>
<dbReference type="InterPro" id="IPR029154">
    <property type="entry name" value="HIBADH-like_NADP-bd"/>
</dbReference>
<dbReference type="Pfam" id="PF14833">
    <property type="entry name" value="NAD_binding_11"/>
    <property type="match status" value="1"/>
</dbReference>
<dbReference type="SUPFAM" id="SSF51735">
    <property type="entry name" value="NAD(P)-binding Rossmann-fold domains"/>
    <property type="match status" value="1"/>
</dbReference>
<dbReference type="PANTHER" id="PTHR43060:SF15">
    <property type="entry name" value="3-HYDROXYISOBUTYRATE DEHYDROGENASE-LIKE 1, MITOCHONDRIAL-RELATED"/>
    <property type="match status" value="1"/>
</dbReference>
<dbReference type="GO" id="GO:0050661">
    <property type="term" value="F:NADP binding"/>
    <property type="evidence" value="ECO:0007669"/>
    <property type="project" value="InterPro"/>
</dbReference>
<dbReference type="GO" id="GO:0016491">
    <property type="term" value="F:oxidoreductase activity"/>
    <property type="evidence" value="ECO:0007669"/>
    <property type="project" value="UniProtKB-KW"/>
</dbReference>
<dbReference type="HOGENOM" id="CLU_035117_1_3_11"/>
<dbReference type="EMBL" id="JAGGLR010000009">
    <property type="protein sequence ID" value="MBP2062728.1"/>
    <property type="molecule type" value="Genomic_DNA"/>
</dbReference>
<dbReference type="Gene3D" id="3.40.50.720">
    <property type="entry name" value="NAD(P)-binding Rossmann-like Domain"/>
    <property type="match status" value="1"/>
</dbReference>
<keyword evidence="3" id="KW-0520">NAD</keyword>
<comment type="similarity">
    <text evidence="1">Belongs to the HIBADH-related family.</text>
</comment>
<evidence type="ECO:0000259" key="5">
    <source>
        <dbReference type="Pfam" id="PF03446"/>
    </source>
</evidence>
<dbReference type="SUPFAM" id="SSF48179">
    <property type="entry name" value="6-phosphogluconate dehydrogenase C-terminal domain-like"/>
    <property type="match status" value="1"/>
</dbReference>
<reference evidence="7" key="1">
    <citation type="submission" date="2014-05" db="EMBL/GenBank/DDBJ databases">
        <authorList>
            <person name="Horn Fabian"/>
        </authorList>
    </citation>
    <scope>NUCLEOTIDE SEQUENCE</scope>
</reference>
<evidence type="ECO:0000256" key="4">
    <source>
        <dbReference type="PIRSR" id="PIRSR000103-1"/>
    </source>
</evidence>
<dbReference type="AlphaFoldDB" id="A0A060ZFF5"/>
<dbReference type="InterPro" id="IPR006115">
    <property type="entry name" value="6PGDH_NADP-bd"/>
</dbReference>
<dbReference type="InterPro" id="IPR015815">
    <property type="entry name" value="HIBADH-related"/>
</dbReference>
<dbReference type="RefSeq" id="WP_044568212.1">
    <property type="nucleotide sequence ID" value="NZ_BAABDR010000025.1"/>
</dbReference>
<protein>
    <submittedName>
        <fullName evidence="8">3-hydroxyisobutyrate dehydrogenase-like beta-hydroxyacid dehydrogenase</fullName>
    </submittedName>
    <submittedName>
        <fullName evidence="7">6-phosphogluconate dehydrogenase NAD-bindingprotein</fullName>
    </submittedName>
</protein>
<dbReference type="Pfam" id="PF03446">
    <property type="entry name" value="NAD_binding_2"/>
    <property type="match status" value="1"/>
</dbReference>
<evidence type="ECO:0000256" key="2">
    <source>
        <dbReference type="ARBA" id="ARBA00023002"/>
    </source>
</evidence>
<evidence type="ECO:0000313" key="7">
    <source>
        <dbReference type="EMBL" id="CDR04610.1"/>
    </source>
</evidence>
<dbReference type="InterPro" id="IPR013328">
    <property type="entry name" value="6PGD_dom2"/>
</dbReference>
<dbReference type="EMBL" id="LK022848">
    <property type="protein sequence ID" value="CDR04610.1"/>
    <property type="molecule type" value="Genomic_DNA"/>
</dbReference>
<evidence type="ECO:0000256" key="3">
    <source>
        <dbReference type="ARBA" id="ARBA00023027"/>
    </source>
</evidence>
<dbReference type="InterPro" id="IPR008927">
    <property type="entry name" value="6-PGluconate_DH-like_C_sf"/>
</dbReference>
<feature type="domain" description="3-hydroxyisobutyrate dehydrogenase-like NAD-binding" evidence="6">
    <location>
        <begin position="178"/>
        <end position="285"/>
    </location>
</feature>
<dbReference type="Proteomes" id="UP000756710">
    <property type="component" value="Unassembled WGS sequence"/>
</dbReference>
<keyword evidence="2" id="KW-0560">Oxidoreductase</keyword>
<evidence type="ECO:0000256" key="1">
    <source>
        <dbReference type="ARBA" id="ARBA00009080"/>
    </source>
</evidence>
<gene>
    <name evidence="8" type="ORF">J2Z30_003747</name>
    <name evidence="7" type="ORF">SIRAN1741</name>
</gene>
<proteinExistence type="inferred from homology"/>
<dbReference type="GO" id="GO:0051287">
    <property type="term" value="F:NAD binding"/>
    <property type="evidence" value="ECO:0007669"/>
    <property type="project" value="InterPro"/>
</dbReference>
<evidence type="ECO:0000259" key="6">
    <source>
        <dbReference type="Pfam" id="PF14833"/>
    </source>
</evidence>
<feature type="domain" description="6-phosphogluconate dehydrogenase NADP-binding" evidence="5">
    <location>
        <begin position="17"/>
        <end position="175"/>
    </location>
</feature>
<reference evidence="8 9" key="2">
    <citation type="submission" date="2021-03" db="EMBL/GenBank/DDBJ databases">
        <title>Genomic Encyclopedia of Type Strains, Phase IV (KMG-IV): sequencing the most valuable type-strain genomes for metagenomic binning, comparative biology and taxonomic classification.</title>
        <authorList>
            <person name="Goeker M."/>
        </authorList>
    </citation>
    <scope>NUCLEOTIDE SEQUENCE [LARGE SCALE GENOMIC DNA]</scope>
    <source>
        <strain evidence="8 9">DSM 41954</strain>
    </source>
</reference>
<evidence type="ECO:0000313" key="8">
    <source>
        <dbReference type="EMBL" id="MBP2062728.1"/>
    </source>
</evidence>
<name>A0A060ZFF5_9ACTN</name>
<accession>A0A060ZFF5</accession>
<organism evidence="7">
    <name type="scientific">Streptomyces iranensis</name>
    <dbReference type="NCBI Taxonomy" id="576784"/>
    <lineage>
        <taxon>Bacteria</taxon>
        <taxon>Bacillati</taxon>
        <taxon>Actinomycetota</taxon>
        <taxon>Actinomycetes</taxon>
        <taxon>Kitasatosporales</taxon>
        <taxon>Streptomycetaceae</taxon>
        <taxon>Streptomyces</taxon>
        <taxon>Streptomyces violaceusniger group</taxon>
    </lineage>
</organism>
<dbReference type="PANTHER" id="PTHR43060">
    <property type="entry name" value="3-HYDROXYISOBUTYRATE DEHYDROGENASE-LIKE 1, MITOCHONDRIAL-RELATED"/>
    <property type="match status" value="1"/>
</dbReference>
<keyword evidence="9" id="KW-1185">Reference proteome</keyword>